<dbReference type="AlphaFoldDB" id="A0A371YV25"/>
<dbReference type="OrthoDB" id="6691356at2"/>
<evidence type="ECO:0000313" key="3">
    <source>
        <dbReference type="Proteomes" id="UP000240957"/>
    </source>
</evidence>
<reference evidence="1" key="1">
    <citation type="journal article" date="2014" name="Int. J. Syst. Evol. Microbiol.">
        <title>Complete genome of a new Firmicutes species belonging to the dominant human colonic microbiota ('Ruminococcus bicirculans') reveals two chromosomes and a selective capacity to utilize plant glucans.</title>
        <authorList>
            <consortium name="NISC Comparative Sequencing Program"/>
            <person name="Wegmann U."/>
            <person name="Louis P."/>
            <person name="Goesmann A."/>
            <person name="Henrissat B."/>
            <person name="Duncan S.H."/>
            <person name="Flint H.J."/>
        </authorList>
    </citation>
    <scope>NUCLEOTIDE SEQUENCE</scope>
    <source>
        <strain evidence="1">KCTC 62575</strain>
    </source>
</reference>
<evidence type="ECO:0000313" key="2">
    <source>
        <dbReference type="EMBL" id="RFC85302.1"/>
    </source>
</evidence>
<protein>
    <submittedName>
        <fullName evidence="2">Uncharacterized protein</fullName>
    </submittedName>
</protein>
<dbReference type="EMBL" id="JBHRSF010000005">
    <property type="protein sequence ID" value="MFC2993982.1"/>
    <property type="molecule type" value="Genomic_DNA"/>
</dbReference>
<dbReference type="EMBL" id="PYIX02000002">
    <property type="protein sequence ID" value="RFC85302.1"/>
    <property type="molecule type" value="Genomic_DNA"/>
</dbReference>
<reference evidence="1" key="4">
    <citation type="submission" date="2024-09" db="EMBL/GenBank/DDBJ databases">
        <authorList>
            <person name="Sun Q."/>
            <person name="Mori K."/>
        </authorList>
    </citation>
    <scope>NUCLEOTIDE SEQUENCE</scope>
    <source>
        <strain evidence="1">KCTC 62575</strain>
    </source>
</reference>
<name>A0A371YV25_9GAMM</name>
<accession>A0A371YV25</accession>
<dbReference type="RefSeq" id="WP_107006897.1">
    <property type="nucleotide sequence ID" value="NZ_JAVIDQ010000003.1"/>
</dbReference>
<gene>
    <name evidence="1" type="ORF">ACFODO_01595</name>
    <name evidence="2" type="ORF">C9E89_002675</name>
</gene>
<evidence type="ECO:0000313" key="4">
    <source>
        <dbReference type="Proteomes" id="UP001595455"/>
    </source>
</evidence>
<sequence>MILMLSSSVCYAEKVLQSIDNIELYPTTEGNQFKLSQLKQGCKIEAHFFGEIGKTQENYIFKQQNLLYAARYEYHYSKGGLTNLSENKGNFKTQRQRIELNPQSSQTIADFQQYLALFSPLELKKCFR</sequence>
<reference evidence="2 3" key="2">
    <citation type="submission" date="2018-08" db="EMBL/GenBank/DDBJ databases">
        <title>The draft genome of Acinetobacter sichuanensis strain WCHAc060041.</title>
        <authorList>
            <person name="Qin J."/>
            <person name="Feng Y."/>
            <person name="Zong Z."/>
        </authorList>
    </citation>
    <scope>NUCLEOTIDE SEQUENCE [LARGE SCALE GENOMIC DNA]</scope>
    <source>
        <strain evidence="2 3">WCHAc060041</strain>
    </source>
</reference>
<organism evidence="2 3">
    <name type="scientific">Acinetobacter sichuanensis</name>
    <dbReference type="NCBI Taxonomy" id="2136183"/>
    <lineage>
        <taxon>Bacteria</taxon>
        <taxon>Pseudomonadati</taxon>
        <taxon>Pseudomonadota</taxon>
        <taxon>Gammaproteobacteria</taxon>
        <taxon>Moraxellales</taxon>
        <taxon>Moraxellaceae</taxon>
        <taxon>Acinetobacter</taxon>
    </lineage>
</organism>
<evidence type="ECO:0000313" key="1">
    <source>
        <dbReference type="EMBL" id="MFC2993982.1"/>
    </source>
</evidence>
<dbReference type="Proteomes" id="UP000240957">
    <property type="component" value="Unassembled WGS sequence"/>
</dbReference>
<comment type="caution">
    <text evidence="2">The sequence shown here is derived from an EMBL/GenBank/DDBJ whole genome shotgun (WGS) entry which is preliminary data.</text>
</comment>
<keyword evidence="4" id="KW-1185">Reference proteome</keyword>
<proteinExistence type="predicted"/>
<reference evidence="4" key="3">
    <citation type="journal article" date="2019" name="Int. J. Syst. Evol. Microbiol.">
        <title>The Global Catalogue of Microorganisms (GCM) 10K type strain sequencing project: providing services to taxonomists for standard genome sequencing and annotation.</title>
        <authorList>
            <consortium name="The Broad Institute Genomics Platform"/>
            <consortium name="The Broad Institute Genome Sequencing Center for Infectious Disease"/>
            <person name="Wu L."/>
            <person name="Ma J."/>
        </authorList>
    </citation>
    <scope>NUCLEOTIDE SEQUENCE [LARGE SCALE GENOMIC DNA]</scope>
    <source>
        <strain evidence="4">KCTC 62575</strain>
    </source>
</reference>
<dbReference type="Proteomes" id="UP001595455">
    <property type="component" value="Unassembled WGS sequence"/>
</dbReference>